<dbReference type="Pfam" id="PF00072">
    <property type="entry name" value="Response_reg"/>
    <property type="match status" value="1"/>
</dbReference>
<accession>A0ABU4RSZ5</accession>
<dbReference type="Proteomes" id="UP001274321">
    <property type="component" value="Unassembled WGS sequence"/>
</dbReference>
<evidence type="ECO:0000313" key="4">
    <source>
        <dbReference type="EMBL" id="MDX6807189.1"/>
    </source>
</evidence>
<feature type="modified residue" description="4-aspartylphosphate" evidence="2">
    <location>
        <position position="60"/>
    </location>
</feature>
<name>A0ABU4RSZ5_9HYPH</name>
<evidence type="ECO:0000256" key="1">
    <source>
        <dbReference type="ARBA" id="ARBA00022553"/>
    </source>
</evidence>
<keyword evidence="1 2" id="KW-0597">Phosphoprotein</keyword>
<dbReference type="SUPFAM" id="SSF52172">
    <property type="entry name" value="CheY-like"/>
    <property type="match status" value="1"/>
</dbReference>
<dbReference type="RefSeq" id="WP_319845313.1">
    <property type="nucleotide sequence ID" value="NZ_JAXAFJ010000009.1"/>
</dbReference>
<evidence type="ECO:0000259" key="3">
    <source>
        <dbReference type="PROSITE" id="PS50110"/>
    </source>
</evidence>
<evidence type="ECO:0000256" key="2">
    <source>
        <dbReference type="PROSITE-ProRule" id="PRU00169"/>
    </source>
</evidence>
<keyword evidence="5" id="KW-1185">Reference proteome</keyword>
<dbReference type="EMBL" id="JAXAFJ010000009">
    <property type="protein sequence ID" value="MDX6807189.1"/>
    <property type="molecule type" value="Genomic_DNA"/>
</dbReference>
<proteinExistence type="predicted"/>
<dbReference type="InterPro" id="IPR001789">
    <property type="entry name" value="Sig_transdc_resp-reg_receiver"/>
</dbReference>
<evidence type="ECO:0000313" key="5">
    <source>
        <dbReference type="Proteomes" id="UP001274321"/>
    </source>
</evidence>
<dbReference type="InterPro" id="IPR050595">
    <property type="entry name" value="Bact_response_regulator"/>
</dbReference>
<dbReference type="PROSITE" id="PS50110">
    <property type="entry name" value="RESPONSE_REGULATORY"/>
    <property type="match status" value="1"/>
</dbReference>
<feature type="domain" description="Response regulatory" evidence="3">
    <location>
        <begin position="10"/>
        <end position="120"/>
    </location>
</feature>
<dbReference type="InterPro" id="IPR011006">
    <property type="entry name" value="CheY-like_superfamily"/>
</dbReference>
<protein>
    <submittedName>
        <fullName evidence="4">Response regulator</fullName>
    </submittedName>
</protein>
<dbReference type="PANTHER" id="PTHR44591:SF24">
    <property type="entry name" value="PROTEIN-GLUTAMATE METHYLESTERASE_PROTEIN-GLUTAMINE GLUTAMINASE 1"/>
    <property type="match status" value="1"/>
</dbReference>
<gene>
    <name evidence="4" type="ORF">SCD90_14045</name>
</gene>
<sequence length="122" mass="12888">MSDNKLSGRRILVVEDEMLVSMLVTDLLEDFGCTVVGPVARLPAALEAAAGDGFDAALLDVNLAGVRVFPVADVLAERGIPFVFVSGYGELDSDGQHEGRPVVQKPFSPDALEVALANCFPD</sequence>
<dbReference type="Gene3D" id="3.40.50.2300">
    <property type="match status" value="1"/>
</dbReference>
<dbReference type="SMART" id="SM00448">
    <property type="entry name" value="REC"/>
    <property type="match status" value="1"/>
</dbReference>
<comment type="caution">
    <text evidence="4">The sequence shown here is derived from an EMBL/GenBank/DDBJ whole genome shotgun (WGS) entry which is preliminary data.</text>
</comment>
<organism evidence="4 5">
    <name type="scientific">Terrihabitans rhizophilus</name>
    <dbReference type="NCBI Taxonomy" id="3092662"/>
    <lineage>
        <taxon>Bacteria</taxon>
        <taxon>Pseudomonadati</taxon>
        <taxon>Pseudomonadota</taxon>
        <taxon>Alphaproteobacteria</taxon>
        <taxon>Hyphomicrobiales</taxon>
        <taxon>Terrihabitans</taxon>
    </lineage>
</organism>
<reference evidence="4 5" key="1">
    <citation type="submission" date="2023-11" db="EMBL/GenBank/DDBJ databases">
        <authorList>
            <person name="Bao R."/>
        </authorList>
    </citation>
    <scope>NUCLEOTIDE SEQUENCE [LARGE SCALE GENOMIC DNA]</scope>
    <source>
        <strain evidence="4 5">PJ23</strain>
    </source>
</reference>
<dbReference type="PANTHER" id="PTHR44591">
    <property type="entry name" value="STRESS RESPONSE REGULATOR PROTEIN 1"/>
    <property type="match status" value="1"/>
</dbReference>